<name>A0A8H9KR02_9MICO</name>
<reference evidence="8" key="2">
    <citation type="submission" date="2020-09" db="EMBL/GenBank/DDBJ databases">
        <authorList>
            <person name="Sun Q."/>
            <person name="Zhou Y."/>
        </authorList>
    </citation>
    <scope>NUCLEOTIDE SEQUENCE</scope>
    <source>
        <strain evidence="8">CGMCC 1.10749</strain>
    </source>
</reference>
<dbReference type="Pfam" id="PF08281">
    <property type="entry name" value="Sigma70_r4_2"/>
    <property type="match status" value="1"/>
</dbReference>
<dbReference type="InterPro" id="IPR007627">
    <property type="entry name" value="RNA_pol_sigma70_r2"/>
</dbReference>
<evidence type="ECO:0000313" key="8">
    <source>
        <dbReference type="EMBL" id="GGB77369.1"/>
    </source>
</evidence>
<dbReference type="GO" id="GO:0006352">
    <property type="term" value="P:DNA-templated transcription initiation"/>
    <property type="evidence" value="ECO:0007669"/>
    <property type="project" value="InterPro"/>
</dbReference>
<feature type="compositionally biased region" description="Basic and acidic residues" evidence="5">
    <location>
        <begin position="91"/>
        <end position="104"/>
    </location>
</feature>
<dbReference type="InterPro" id="IPR039425">
    <property type="entry name" value="RNA_pol_sigma-70-like"/>
</dbReference>
<dbReference type="InterPro" id="IPR013325">
    <property type="entry name" value="RNA_pol_sigma_r2"/>
</dbReference>
<dbReference type="Pfam" id="PF04542">
    <property type="entry name" value="Sigma70_r2"/>
    <property type="match status" value="1"/>
</dbReference>
<dbReference type="SUPFAM" id="SSF88659">
    <property type="entry name" value="Sigma3 and sigma4 domains of RNA polymerase sigma factors"/>
    <property type="match status" value="1"/>
</dbReference>
<evidence type="ECO:0000256" key="1">
    <source>
        <dbReference type="ARBA" id="ARBA00010641"/>
    </source>
</evidence>
<accession>A0A8H9KR02</accession>
<dbReference type="Proteomes" id="UP000628079">
    <property type="component" value="Unassembled WGS sequence"/>
</dbReference>
<dbReference type="Gene3D" id="1.10.1740.10">
    <property type="match status" value="1"/>
</dbReference>
<sequence length="185" mass="20577">MRSDAPPETSDAELMQRVADEDRDALAEVYRRFGPLVHTIAVRSVGSHHDAEDVTQQVFVALWRSRHSLDPSAGSLAGWLATVTRRRCADHHAQRSRRERDERVMSVPSEVATGAHPEDAADRVLLARELDALGEPRGTIIRMAVVEDRRQQDVADALGLPLGTVKSHIRRGLLDLRARLEEVTA</sequence>
<evidence type="ECO:0000256" key="2">
    <source>
        <dbReference type="ARBA" id="ARBA00023015"/>
    </source>
</evidence>
<evidence type="ECO:0000256" key="5">
    <source>
        <dbReference type="SAM" id="MobiDB-lite"/>
    </source>
</evidence>
<proteinExistence type="inferred from homology"/>
<dbReference type="PANTHER" id="PTHR43133">
    <property type="entry name" value="RNA POLYMERASE ECF-TYPE SIGMA FACTO"/>
    <property type="match status" value="1"/>
</dbReference>
<evidence type="ECO:0000259" key="7">
    <source>
        <dbReference type="Pfam" id="PF08281"/>
    </source>
</evidence>
<reference evidence="8" key="1">
    <citation type="journal article" date="2014" name="Int. J. Syst. Evol. Microbiol.">
        <title>Complete genome sequence of Corynebacterium casei LMG S-19264T (=DSM 44701T), isolated from a smear-ripened cheese.</title>
        <authorList>
            <consortium name="US DOE Joint Genome Institute (JGI-PGF)"/>
            <person name="Walter F."/>
            <person name="Albersmeier A."/>
            <person name="Kalinowski J."/>
            <person name="Ruckert C."/>
        </authorList>
    </citation>
    <scope>NUCLEOTIDE SEQUENCE</scope>
    <source>
        <strain evidence="8">CGMCC 1.10749</strain>
    </source>
</reference>
<feature type="domain" description="RNA polymerase sigma factor 70 region 4 type 2" evidence="7">
    <location>
        <begin position="125"/>
        <end position="175"/>
    </location>
</feature>
<feature type="region of interest" description="Disordered" evidence="5">
    <location>
        <begin position="91"/>
        <end position="118"/>
    </location>
</feature>
<evidence type="ECO:0000256" key="4">
    <source>
        <dbReference type="ARBA" id="ARBA00023163"/>
    </source>
</evidence>
<gene>
    <name evidence="8" type="ORF">GCM10011314_16280</name>
</gene>
<feature type="domain" description="RNA polymerase sigma-70 region 2" evidence="6">
    <location>
        <begin position="30"/>
        <end position="98"/>
    </location>
</feature>
<comment type="similarity">
    <text evidence="1">Belongs to the sigma-70 factor family. ECF subfamily.</text>
</comment>
<dbReference type="InterPro" id="IPR013324">
    <property type="entry name" value="RNA_pol_sigma_r3/r4-like"/>
</dbReference>
<dbReference type="GO" id="GO:0016987">
    <property type="term" value="F:sigma factor activity"/>
    <property type="evidence" value="ECO:0007669"/>
    <property type="project" value="UniProtKB-KW"/>
</dbReference>
<dbReference type="NCBIfam" id="TIGR02937">
    <property type="entry name" value="sigma70-ECF"/>
    <property type="match status" value="1"/>
</dbReference>
<dbReference type="RefSeq" id="WP_229708397.1">
    <property type="nucleotide sequence ID" value="NZ_BMEA01000001.1"/>
</dbReference>
<keyword evidence="2" id="KW-0805">Transcription regulation</keyword>
<keyword evidence="3" id="KW-0731">Sigma factor</keyword>
<dbReference type="EMBL" id="BMEA01000001">
    <property type="protein sequence ID" value="GGB77369.1"/>
    <property type="molecule type" value="Genomic_DNA"/>
</dbReference>
<dbReference type="GO" id="GO:0003677">
    <property type="term" value="F:DNA binding"/>
    <property type="evidence" value="ECO:0007669"/>
    <property type="project" value="InterPro"/>
</dbReference>
<dbReference type="InterPro" id="IPR036388">
    <property type="entry name" value="WH-like_DNA-bd_sf"/>
</dbReference>
<dbReference type="SUPFAM" id="SSF88946">
    <property type="entry name" value="Sigma2 domain of RNA polymerase sigma factors"/>
    <property type="match status" value="1"/>
</dbReference>
<organism evidence="8 9">
    <name type="scientific">Knoellia flava</name>
    <dbReference type="NCBI Taxonomy" id="913969"/>
    <lineage>
        <taxon>Bacteria</taxon>
        <taxon>Bacillati</taxon>
        <taxon>Actinomycetota</taxon>
        <taxon>Actinomycetes</taxon>
        <taxon>Micrococcales</taxon>
        <taxon>Intrasporangiaceae</taxon>
        <taxon>Knoellia</taxon>
    </lineage>
</organism>
<evidence type="ECO:0000256" key="3">
    <source>
        <dbReference type="ARBA" id="ARBA00023082"/>
    </source>
</evidence>
<dbReference type="PANTHER" id="PTHR43133:SF62">
    <property type="entry name" value="RNA POLYMERASE SIGMA FACTOR SIGZ"/>
    <property type="match status" value="1"/>
</dbReference>
<dbReference type="InterPro" id="IPR014284">
    <property type="entry name" value="RNA_pol_sigma-70_dom"/>
</dbReference>
<evidence type="ECO:0000313" key="9">
    <source>
        <dbReference type="Proteomes" id="UP000628079"/>
    </source>
</evidence>
<comment type="caution">
    <text evidence="8">The sequence shown here is derived from an EMBL/GenBank/DDBJ whole genome shotgun (WGS) entry which is preliminary data.</text>
</comment>
<protein>
    <submittedName>
        <fullName evidence="8">RNA polymerase sigma factor</fullName>
    </submittedName>
</protein>
<dbReference type="Gene3D" id="1.10.10.10">
    <property type="entry name" value="Winged helix-like DNA-binding domain superfamily/Winged helix DNA-binding domain"/>
    <property type="match status" value="1"/>
</dbReference>
<evidence type="ECO:0000259" key="6">
    <source>
        <dbReference type="Pfam" id="PF04542"/>
    </source>
</evidence>
<keyword evidence="4" id="KW-0804">Transcription</keyword>
<dbReference type="AlphaFoldDB" id="A0A8H9KR02"/>
<dbReference type="InterPro" id="IPR013249">
    <property type="entry name" value="RNA_pol_sigma70_r4_t2"/>
</dbReference>